<feature type="region of interest" description="Disordered" evidence="1">
    <location>
        <begin position="295"/>
        <end position="317"/>
    </location>
</feature>
<dbReference type="OrthoDB" id="5976910at2759"/>
<proteinExistence type="predicted"/>
<dbReference type="InterPro" id="IPR057507">
    <property type="entry name" value="Sha_B-like_N"/>
</dbReference>
<dbReference type="GO" id="GO:0005938">
    <property type="term" value="C:cell cortex"/>
    <property type="evidence" value="ECO:0007669"/>
    <property type="project" value="TreeGrafter"/>
</dbReference>
<evidence type="ECO:0000313" key="5">
    <source>
        <dbReference type="Proteomes" id="UP000494256"/>
    </source>
</evidence>
<dbReference type="PANTHER" id="PTHR39387:SF1">
    <property type="entry name" value="SHAVENOID, ISOFORM B"/>
    <property type="match status" value="1"/>
</dbReference>
<feature type="compositionally biased region" description="Pro residues" evidence="1">
    <location>
        <begin position="771"/>
        <end position="780"/>
    </location>
</feature>
<keyword evidence="2" id="KW-1133">Transmembrane helix</keyword>
<dbReference type="EMBL" id="CADEBD010000284">
    <property type="protein sequence ID" value="CAB3228841.1"/>
    <property type="molecule type" value="Genomic_DNA"/>
</dbReference>
<feature type="compositionally biased region" description="Polar residues" evidence="1">
    <location>
        <begin position="303"/>
        <end position="315"/>
    </location>
</feature>
<keyword evidence="2" id="KW-0472">Membrane</keyword>
<dbReference type="Pfam" id="PF23328">
    <property type="entry name" value="Sha_B_N"/>
    <property type="match status" value="1"/>
</dbReference>
<feature type="region of interest" description="Disordered" evidence="1">
    <location>
        <begin position="1079"/>
        <end position="1152"/>
    </location>
</feature>
<sequence length="1324" mass="148593">MTNKAILGIGSLKLHEMARILIWIVAAGAVGASSLNDQVALTNVTRYATGDYFSLIGSDCGPTRCMELTHGTALATIGTDASGCRCQCRKDTPAFREDHGSCVNHIDECLMASFGRGTSKPQIPYVFLPLKGQIIYPSKEIVFTDVEDAICAVTSAQYLSTSGWVTLRDLVDNDVPFGLYRDEGNTFLQWRGSAALHTRLEGRLVAVHVLCSAAINSRLATSCAAFRIAGAAQNALLDVRSIPFHAGETVTSEVAQRQGLSVLESLAIGVCVLLLVFVYAAGIIFYVHYKQKQKRNQKDQEQNHTNTMSTDNGSLESRIDMSNMMLKTNPLLKLNGMGGDFFHDENIPDVGEHSEDNMDSSCHNTHTAHKFQKLNTNVISAMVHSRRMKTLRPSIRTATSSEKMNERFQRRSMSPDALERAPHSELSIIDCSLENNFGGSRQLPSSNGENAYRKKLYFNPVFFETEHLKNPPPAAIEFLTKIREVMYIAKEKMTSKRFLPILSDIPEEDLYQTIDLGWGIPCARRGRRFSAISLKQENTRKTTHCGGCPGCDSNSQSNKTVALTRSSSCKSCVGEDYKQKIVRKWLDEVPTVTSTSKSTKSIAKISGTPRNIEVKKQETICPKSALESNKILTVTYTKPKNTDIAQTHTEINSIYRDNKDVLRENKSIITESRPTVIELKPKQIEIKPQISEIKPKAAEIIIKGSHDRVLKEYITIENKPEERKIIGKPTNIKQIKVDNESDKMSVSIVTNSEKKTPPSSHTSRRIRKKLPPPPPPPVSLPEPLEEEEEAPIPPEVKVKMEAVIREIKTCRRIDPTETDDEKLEPKSRISPKLVIPVIGADSQYFSDDNVLTLSKKKDLYGLKDNLAGFDNIDPNIIKRRRFSVACFPEFSQRGKLDHSHNLLGESDRVMSTSWRDMRKAVDNSQFKDDKNFNNEEIFVNSHIEPLYDNIHELAKPGSLTIEVRGSPVETRRTCCKDDVDFDPDTLDRRDTKKRIEKILLKSAGSFKYKSTSSESDSCKKSPVEIITRKIGNLREIYEAKAKAQEEEMKFYSRRQSITYGQDLSAFMRSVKAPDLIRHIEGQNDPKPPIPPHQRRGTELSPKSFLASARGSPLGDRRRMSEDRDRFQQYTRLDNLNARRSGRRSARTRSRRTDLRKLYRTEDSGYMSTDSNESKRRARYLMQLRPVKTALSNQATIPTIRAVVTKPLVLQMESDTDDVESLWDGRSESGGESVETDSVFFGNFDDSKEMLAELGLNSFEPQGKIMHTHEQIDSGFMGETNIILSGDSDSEHRSVISITTGHDGRASVASLSNLDDAAYMHTIEC</sequence>
<feature type="domain" description="Shavenoid isoform B-like N-terminal" evidence="3">
    <location>
        <begin position="42"/>
        <end position="107"/>
    </location>
</feature>
<keyword evidence="2" id="KW-0812">Transmembrane</keyword>
<evidence type="ECO:0000256" key="2">
    <source>
        <dbReference type="SAM" id="Phobius"/>
    </source>
</evidence>
<dbReference type="Proteomes" id="UP000494256">
    <property type="component" value="Unassembled WGS sequence"/>
</dbReference>
<feature type="compositionally biased region" description="Polar residues" evidence="1">
    <location>
        <begin position="747"/>
        <end position="761"/>
    </location>
</feature>
<feature type="compositionally biased region" description="Basic residues" evidence="1">
    <location>
        <begin position="1139"/>
        <end position="1149"/>
    </location>
</feature>
<dbReference type="GO" id="GO:0035317">
    <property type="term" value="P:imaginal disc-derived wing hair organization"/>
    <property type="evidence" value="ECO:0007669"/>
    <property type="project" value="TreeGrafter"/>
</dbReference>
<reference evidence="4 5" key="1">
    <citation type="submission" date="2020-04" db="EMBL/GenBank/DDBJ databases">
        <authorList>
            <person name="Wallbank WR R."/>
            <person name="Pardo Diaz C."/>
            <person name="Kozak K."/>
            <person name="Martin S."/>
            <person name="Jiggins C."/>
            <person name="Moest M."/>
            <person name="Warren A I."/>
            <person name="Byers J.R.P. K."/>
            <person name="Montejo-Kovacevich G."/>
            <person name="Yen C E."/>
        </authorList>
    </citation>
    <scope>NUCLEOTIDE SEQUENCE [LARGE SCALE GENOMIC DNA]</scope>
</reference>
<organism evidence="4 5">
    <name type="scientific">Arctia plantaginis</name>
    <name type="common">Wood tiger moth</name>
    <name type="synonym">Phalaena plantaginis</name>
    <dbReference type="NCBI Taxonomy" id="874455"/>
    <lineage>
        <taxon>Eukaryota</taxon>
        <taxon>Metazoa</taxon>
        <taxon>Ecdysozoa</taxon>
        <taxon>Arthropoda</taxon>
        <taxon>Hexapoda</taxon>
        <taxon>Insecta</taxon>
        <taxon>Pterygota</taxon>
        <taxon>Neoptera</taxon>
        <taxon>Endopterygota</taxon>
        <taxon>Lepidoptera</taxon>
        <taxon>Glossata</taxon>
        <taxon>Ditrysia</taxon>
        <taxon>Noctuoidea</taxon>
        <taxon>Erebidae</taxon>
        <taxon>Arctiinae</taxon>
        <taxon>Arctia</taxon>
    </lineage>
</organism>
<feature type="transmembrane region" description="Helical" evidence="2">
    <location>
        <begin position="266"/>
        <end position="289"/>
    </location>
</feature>
<feature type="region of interest" description="Disordered" evidence="1">
    <location>
        <begin position="736"/>
        <end position="793"/>
    </location>
</feature>
<gene>
    <name evidence="4" type="ORF">APLA_LOCUS3676</name>
</gene>
<feature type="compositionally biased region" description="Basic and acidic residues" evidence="1">
    <location>
        <begin position="1114"/>
        <end position="1126"/>
    </location>
</feature>
<feature type="region of interest" description="Disordered" evidence="1">
    <location>
        <begin position="398"/>
        <end position="419"/>
    </location>
</feature>
<evidence type="ECO:0000256" key="1">
    <source>
        <dbReference type="SAM" id="MobiDB-lite"/>
    </source>
</evidence>
<comment type="caution">
    <text evidence="4">The sequence shown here is derived from an EMBL/GenBank/DDBJ whole genome shotgun (WGS) entry which is preliminary data.</text>
</comment>
<evidence type="ECO:0000313" key="4">
    <source>
        <dbReference type="EMBL" id="CAB3228841.1"/>
    </source>
</evidence>
<accession>A0A8S0Z9N2</accession>
<dbReference type="PANTHER" id="PTHR39387">
    <property type="entry name" value="SHAVENOID, ISOFORM B"/>
    <property type="match status" value="1"/>
</dbReference>
<name>A0A8S0Z9N2_ARCPL</name>
<protein>
    <recommendedName>
        <fullName evidence="3">Shavenoid isoform B-like N-terminal domain-containing protein</fullName>
    </recommendedName>
</protein>
<evidence type="ECO:0000259" key="3">
    <source>
        <dbReference type="Pfam" id="PF23328"/>
    </source>
</evidence>